<proteinExistence type="predicted"/>
<dbReference type="AlphaFoldDB" id="A0A8D8IDI4"/>
<feature type="compositionally biased region" description="Polar residues" evidence="1">
    <location>
        <begin position="157"/>
        <end position="168"/>
    </location>
</feature>
<dbReference type="EMBL" id="HBUE01354035">
    <property type="protein sequence ID" value="CAG6604801.1"/>
    <property type="molecule type" value="Transcribed_RNA"/>
</dbReference>
<evidence type="ECO:0000313" key="2">
    <source>
        <dbReference type="EMBL" id="CAG6552480.1"/>
    </source>
</evidence>
<name>A0A8D8IDI4_CULPI</name>
<evidence type="ECO:0000256" key="1">
    <source>
        <dbReference type="SAM" id="MobiDB-lite"/>
    </source>
</evidence>
<sequence length="189" mass="20618">MRALALSVQRKIPTKMPPIRYCTQVVAPEIGTVRTARCTITPSARVASNVAKRTPKRTAVGLARAATTKTTDIMFVVKGVQNEEPTGVAPDVDTPTVPVKRYVPTVPNRHRLRLKMNVRRGQAIGFVQNARETTLAKTSSVSSAINLSHLKAKSAHRGSTTICSTSMQSEKKNPNHNSNHADQRTGLVW</sequence>
<organism evidence="2">
    <name type="scientific">Culex pipiens</name>
    <name type="common">House mosquito</name>
    <dbReference type="NCBI Taxonomy" id="7175"/>
    <lineage>
        <taxon>Eukaryota</taxon>
        <taxon>Metazoa</taxon>
        <taxon>Ecdysozoa</taxon>
        <taxon>Arthropoda</taxon>
        <taxon>Hexapoda</taxon>
        <taxon>Insecta</taxon>
        <taxon>Pterygota</taxon>
        <taxon>Neoptera</taxon>
        <taxon>Endopterygota</taxon>
        <taxon>Diptera</taxon>
        <taxon>Nematocera</taxon>
        <taxon>Culicoidea</taxon>
        <taxon>Culicidae</taxon>
        <taxon>Culicinae</taxon>
        <taxon>Culicini</taxon>
        <taxon>Culex</taxon>
        <taxon>Culex</taxon>
    </lineage>
</organism>
<dbReference type="EMBL" id="HBUE01354036">
    <property type="protein sequence ID" value="CAG6604803.1"/>
    <property type="molecule type" value="Transcribed_RNA"/>
</dbReference>
<dbReference type="EMBL" id="HBUE01246879">
    <property type="protein sequence ID" value="CAG6552480.1"/>
    <property type="molecule type" value="Transcribed_RNA"/>
</dbReference>
<feature type="region of interest" description="Disordered" evidence="1">
    <location>
        <begin position="155"/>
        <end position="189"/>
    </location>
</feature>
<dbReference type="EMBL" id="HBUE01246878">
    <property type="protein sequence ID" value="CAG6552478.1"/>
    <property type="molecule type" value="Transcribed_RNA"/>
</dbReference>
<accession>A0A8D8IDI4</accession>
<reference evidence="2" key="1">
    <citation type="submission" date="2021-05" db="EMBL/GenBank/DDBJ databases">
        <authorList>
            <person name="Alioto T."/>
            <person name="Alioto T."/>
            <person name="Gomez Garrido J."/>
        </authorList>
    </citation>
    <scope>NUCLEOTIDE SEQUENCE</scope>
</reference>
<protein>
    <submittedName>
        <fullName evidence="2">(northern house mosquito) hypothetical protein</fullName>
    </submittedName>
</protein>
<feature type="compositionally biased region" description="Basic and acidic residues" evidence="1">
    <location>
        <begin position="169"/>
        <end position="183"/>
    </location>
</feature>